<evidence type="ECO:0000313" key="1">
    <source>
        <dbReference type="EMBL" id="KAA6355101.1"/>
    </source>
</evidence>
<accession>A0A5J4TBP7</accession>
<proteinExistence type="predicted"/>
<sequence>MNASYGSDGMNTEKFSNVKLKTKADTFMSHLTSNFMSDRQLNDNLYAVQCLDKNRFHFIEGDTDSMFFAVAADINQPINQG</sequence>
<comment type="caution">
    <text evidence="1">The sequence shown here is derived from an EMBL/GenBank/DDBJ whole genome shotgun (WGS) entry which is preliminary data.</text>
</comment>
<reference evidence="1 2" key="1">
    <citation type="submission" date="2019-03" db="EMBL/GenBank/DDBJ databases">
        <title>Single cell metagenomics reveals metabolic interactions within the superorganism composed of flagellate Streblomastix strix and complex community of Bacteroidetes bacteria on its surface.</title>
        <authorList>
            <person name="Treitli S.C."/>
            <person name="Kolisko M."/>
            <person name="Husnik F."/>
            <person name="Keeling P."/>
            <person name="Hampl V."/>
        </authorList>
    </citation>
    <scope>NUCLEOTIDE SEQUENCE [LARGE SCALE GENOMIC DNA]</scope>
    <source>
        <strain evidence="1">ST1C</strain>
    </source>
</reference>
<evidence type="ECO:0000313" key="2">
    <source>
        <dbReference type="Proteomes" id="UP000324800"/>
    </source>
</evidence>
<name>A0A5J4TBP7_9EUKA</name>
<dbReference type="Proteomes" id="UP000324800">
    <property type="component" value="Unassembled WGS sequence"/>
</dbReference>
<gene>
    <name evidence="1" type="ORF">EZS28_049372</name>
</gene>
<dbReference type="OrthoDB" id="6153129at2759"/>
<dbReference type="EMBL" id="SNRW01035172">
    <property type="protein sequence ID" value="KAA6355101.1"/>
    <property type="molecule type" value="Genomic_DNA"/>
</dbReference>
<protein>
    <submittedName>
        <fullName evidence="1">Uncharacterized protein</fullName>
    </submittedName>
</protein>
<feature type="non-terminal residue" evidence="1">
    <location>
        <position position="81"/>
    </location>
</feature>
<dbReference type="AlphaFoldDB" id="A0A5J4TBP7"/>
<organism evidence="1 2">
    <name type="scientific">Streblomastix strix</name>
    <dbReference type="NCBI Taxonomy" id="222440"/>
    <lineage>
        <taxon>Eukaryota</taxon>
        <taxon>Metamonada</taxon>
        <taxon>Preaxostyla</taxon>
        <taxon>Oxymonadida</taxon>
        <taxon>Streblomastigidae</taxon>
        <taxon>Streblomastix</taxon>
    </lineage>
</organism>